<feature type="domain" description="VOC" evidence="1">
    <location>
        <begin position="2"/>
        <end position="116"/>
    </location>
</feature>
<reference evidence="2 3" key="1">
    <citation type="submission" date="2024-09" db="EMBL/GenBank/DDBJ databases">
        <authorList>
            <person name="Sun Q."/>
            <person name="Mori K."/>
        </authorList>
    </citation>
    <scope>NUCLEOTIDE SEQUENCE [LARGE SCALE GENOMIC DNA]</scope>
    <source>
        <strain evidence="2 3">CECT 7955</strain>
    </source>
</reference>
<comment type="caution">
    <text evidence="2">The sequence shown here is derived from an EMBL/GenBank/DDBJ whole genome shotgun (WGS) entry which is preliminary data.</text>
</comment>
<accession>A0ABV5GJF9</accession>
<evidence type="ECO:0000313" key="2">
    <source>
        <dbReference type="EMBL" id="MFB9095432.1"/>
    </source>
</evidence>
<organism evidence="2 3">
    <name type="scientific">Flavobacterium jumunjinense</name>
    <dbReference type="NCBI Taxonomy" id="998845"/>
    <lineage>
        <taxon>Bacteria</taxon>
        <taxon>Pseudomonadati</taxon>
        <taxon>Bacteroidota</taxon>
        <taxon>Flavobacteriia</taxon>
        <taxon>Flavobacteriales</taxon>
        <taxon>Flavobacteriaceae</taxon>
        <taxon>Flavobacterium</taxon>
    </lineage>
</organism>
<dbReference type="Proteomes" id="UP001589607">
    <property type="component" value="Unassembled WGS sequence"/>
</dbReference>
<dbReference type="RefSeq" id="WP_236456996.1">
    <property type="nucleotide sequence ID" value="NZ_CBCSGE010000010.1"/>
</dbReference>
<name>A0ABV5GJF9_9FLAO</name>
<keyword evidence="3" id="KW-1185">Reference proteome</keyword>
<protein>
    <submittedName>
        <fullName evidence="2">VOC family protein</fullName>
    </submittedName>
</protein>
<sequence length="217" mass="25455">MKIQELTLLTNNLIETKKFYENTIGFQKIIETETSISFAVGTSKLIFELTEENHNPKYHFAFNIPTNMLNDAIDWILKRTSLIETENTFITDFENWKAKAIYFFDNNRNIFEFICRTDLNNQTDKPFSVETILNINEIGLVIDQPLQIGKEIIEKTKTEYFSKGPKREDFVAIGNDNGLFVISNPNRKWFPTQEMAEKWKVKGKIKVADKEYELEFN</sequence>
<dbReference type="SUPFAM" id="SSF54593">
    <property type="entry name" value="Glyoxalase/Bleomycin resistance protein/Dihydroxybiphenyl dioxygenase"/>
    <property type="match status" value="1"/>
</dbReference>
<evidence type="ECO:0000313" key="3">
    <source>
        <dbReference type="Proteomes" id="UP001589607"/>
    </source>
</evidence>
<gene>
    <name evidence="2" type="ORF">ACFFVF_02800</name>
</gene>
<evidence type="ECO:0000259" key="1">
    <source>
        <dbReference type="PROSITE" id="PS51819"/>
    </source>
</evidence>
<proteinExistence type="predicted"/>
<dbReference type="PROSITE" id="PS51819">
    <property type="entry name" value="VOC"/>
    <property type="match status" value="1"/>
</dbReference>
<dbReference type="EMBL" id="JBHMEY010000006">
    <property type="protein sequence ID" value="MFB9095432.1"/>
    <property type="molecule type" value="Genomic_DNA"/>
</dbReference>
<dbReference type="Gene3D" id="3.10.180.10">
    <property type="entry name" value="2,3-Dihydroxybiphenyl 1,2-Dioxygenase, domain 1"/>
    <property type="match status" value="1"/>
</dbReference>
<dbReference type="InterPro" id="IPR037523">
    <property type="entry name" value="VOC_core"/>
</dbReference>
<dbReference type="InterPro" id="IPR029068">
    <property type="entry name" value="Glyas_Bleomycin-R_OHBP_Dase"/>
</dbReference>